<protein>
    <submittedName>
        <fullName evidence="3">PaaI family thioesterase</fullName>
    </submittedName>
</protein>
<feature type="domain" description="Thioesterase" evidence="2">
    <location>
        <begin position="50"/>
        <end position="125"/>
    </location>
</feature>
<dbReference type="InterPro" id="IPR003736">
    <property type="entry name" value="PAAI_dom"/>
</dbReference>
<dbReference type="RefSeq" id="WP_185684905.1">
    <property type="nucleotide sequence ID" value="NZ_JACLAU010000054.1"/>
</dbReference>
<dbReference type="EMBL" id="JACLAU010000054">
    <property type="protein sequence ID" value="MBC2653530.1"/>
    <property type="molecule type" value="Genomic_DNA"/>
</dbReference>
<dbReference type="GO" id="GO:0005829">
    <property type="term" value="C:cytosol"/>
    <property type="evidence" value="ECO:0007669"/>
    <property type="project" value="TreeGrafter"/>
</dbReference>
<keyword evidence="1" id="KW-0378">Hydrolase</keyword>
<dbReference type="SUPFAM" id="SSF54637">
    <property type="entry name" value="Thioesterase/thiol ester dehydrase-isomerase"/>
    <property type="match status" value="1"/>
</dbReference>
<dbReference type="NCBIfam" id="TIGR00369">
    <property type="entry name" value="unchar_dom_1"/>
    <property type="match status" value="1"/>
</dbReference>
<dbReference type="Gene3D" id="3.10.129.10">
    <property type="entry name" value="Hotdog Thioesterase"/>
    <property type="match status" value="1"/>
</dbReference>
<dbReference type="CDD" id="cd03443">
    <property type="entry name" value="PaaI_thioesterase"/>
    <property type="match status" value="1"/>
</dbReference>
<dbReference type="PANTHER" id="PTHR43240:SF1">
    <property type="entry name" value="BLR5584 PROTEIN"/>
    <property type="match status" value="1"/>
</dbReference>
<accession>A0A7X1FAQ2</accession>
<sequence>MTGLEEIRQLMASGLRPPMMDLLGMELAAADEGEVVFTATPTRAVYNPLGIVHGGFAATMLDSACGLAASSALQQPMDCVTLELKVAYHAPMREGVGELRAIGRVVSLGRRVAHTEARLVDAADRIYASATSTLLVSPRSSAAA</sequence>
<evidence type="ECO:0000256" key="1">
    <source>
        <dbReference type="ARBA" id="ARBA00022801"/>
    </source>
</evidence>
<dbReference type="GO" id="GO:0061522">
    <property type="term" value="F:1,4-dihydroxy-2-naphthoyl-CoA thioesterase activity"/>
    <property type="evidence" value="ECO:0007669"/>
    <property type="project" value="TreeGrafter"/>
</dbReference>
<dbReference type="PANTHER" id="PTHR43240">
    <property type="entry name" value="1,4-DIHYDROXY-2-NAPHTHOYL-COA THIOESTERASE 1"/>
    <property type="match status" value="1"/>
</dbReference>
<organism evidence="3 4">
    <name type="scientific">Novosphingobium aerophilum</name>
    <dbReference type="NCBI Taxonomy" id="2839843"/>
    <lineage>
        <taxon>Bacteria</taxon>
        <taxon>Pseudomonadati</taxon>
        <taxon>Pseudomonadota</taxon>
        <taxon>Alphaproteobacteria</taxon>
        <taxon>Sphingomonadales</taxon>
        <taxon>Sphingomonadaceae</taxon>
        <taxon>Novosphingobium</taxon>
    </lineage>
</organism>
<evidence type="ECO:0000313" key="4">
    <source>
        <dbReference type="Proteomes" id="UP000520156"/>
    </source>
</evidence>
<dbReference type="AlphaFoldDB" id="A0A7X1FAQ2"/>
<evidence type="ECO:0000313" key="3">
    <source>
        <dbReference type="EMBL" id="MBC2653530.1"/>
    </source>
</evidence>
<evidence type="ECO:0000259" key="2">
    <source>
        <dbReference type="Pfam" id="PF03061"/>
    </source>
</evidence>
<gene>
    <name evidence="3" type="ORF">H7F49_17760</name>
</gene>
<keyword evidence="4" id="KW-1185">Reference proteome</keyword>
<dbReference type="InterPro" id="IPR029069">
    <property type="entry name" value="HotDog_dom_sf"/>
</dbReference>
<dbReference type="Pfam" id="PF03061">
    <property type="entry name" value="4HBT"/>
    <property type="match status" value="1"/>
</dbReference>
<name>A0A7X1FAQ2_9SPHN</name>
<proteinExistence type="predicted"/>
<dbReference type="Proteomes" id="UP000520156">
    <property type="component" value="Unassembled WGS sequence"/>
</dbReference>
<dbReference type="InterPro" id="IPR006683">
    <property type="entry name" value="Thioestr_dom"/>
</dbReference>
<comment type="caution">
    <text evidence="3">The sequence shown here is derived from an EMBL/GenBank/DDBJ whole genome shotgun (WGS) entry which is preliminary data.</text>
</comment>
<reference evidence="3 4" key="1">
    <citation type="submission" date="2020-08" db="EMBL/GenBank/DDBJ databases">
        <title>The genome sequence of Novosphingobium flavum 4Y4.</title>
        <authorList>
            <person name="Liu Y."/>
        </authorList>
    </citation>
    <scope>NUCLEOTIDE SEQUENCE [LARGE SCALE GENOMIC DNA]</scope>
    <source>
        <strain evidence="3 4">4Y4</strain>
    </source>
</reference>